<gene>
    <name evidence="8" type="ORF">GC102_07490</name>
</gene>
<dbReference type="Proteomes" id="UP000658690">
    <property type="component" value="Unassembled WGS sequence"/>
</dbReference>
<feature type="transmembrane region" description="Helical" evidence="6">
    <location>
        <begin position="93"/>
        <end position="114"/>
    </location>
</feature>
<dbReference type="RefSeq" id="WP_171688940.1">
    <property type="nucleotide sequence ID" value="NZ_WHOC01000039.1"/>
</dbReference>
<dbReference type="Pfam" id="PF00528">
    <property type="entry name" value="BPD_transp_1"/>
    <property type="match status" value="1"/>
</dbReference>
<keyword evidence="9" id="KW-1185">Reference proteome</keyword>
<proteinExistence type="inferred from homology"/>
<organism evidence="8 9">
    <name type="scientific">Paenibacillus germinis</name>
    <dbReference type="NCBI Taxonomy" id="2654979"/>
    <lineage>
        <taxon>Bacteria</taxon>
        <taxon>Bacillati</taxon>
        <taxon>Bacillota</taxon>
        <taxon>Bacilli</taxon>
        <taxon>Bacillales</taxon>
        <taxon>Paenibacillaceae</taxon>
        <taxon>Paenibacillus</taxon>
    </lineage>
</organism>
<feature type="transmembrane region" description="Helical" evidence="6">
    <location>
        <begin position="29"/>
        <end position="56"/>
    </location>
</feature>
<evidence type="ECO:0000256" key="4">
    <source>
        <dbReference type="ARBA" id="ARBA00022989"/>
    </source>
</evidence>
<evidence type="ECO:0000256" key="2">
    <source>
        <dbReference type="ARBA" id="ARBA00022448"/>
    </source>
</evidence>
<evidence type="ECO:0000256" key="1">
    <source>
        <dbReference type="ARBA" id="ARBA00004141"/>
    </source>
</evidence>
<dbReference type="PANTHER" id="PTHR43496">
    <property type="entry name" value="PROTEIN LPLB"/>
    <property type="match status" value="1"/>
</dbReference>
<evidence type="ECO:0000256" key="6">
    <source>
        <dbReference type="RuleBase" id="RU363032"/>
    </source>
</evidence>
<keyword evidence="3 6" id="KW-0812">Transmembrane</keyword>
<name>A0ABX1Z0R7_9BACL</name>
<evidence type="ECO:0000313" key="8">
    <source>
        <dbReference type="EMBL" id="NOU85621.1"/>
    </source>
</evidence>
<keyword evidence="5 6" id="KW-0472">Membrane</keyword>
<evidence type="ECO:0000259" key="7">
    <source>
        <dbReference type="PROSITE" id="PS50928"/>
    </source>
</evidence>
<sequence>MKQLLLRPRTFHVNLQKSYLVSKLIRDRWLYFMLLPGVFYFLLFKYVPMAGIVIAFQEYSPFKGITGSKWIGLEHFHLLFGDPVFWMLLKNTLTLSLLNIVFAFPLPIIVALMLNEMKNVAYKRLVQTLIYIPHFMSWVIVIGMFFVLFESQNGIVQNLAAAAGFEKFSFMLNSDWFRPIYILQNIWKECGWGTIIYLAALAGIDPQMYEAARIDGANRMHQMWHITLPSIRSTIIILLILRLGDIMDLSFDHVFLLLNTMNREVAEVFDTYVYNAGIVKGQFSFSTAVGLFKSGVGLILIIVANYLSKKLGEEGIF</sequence>
<feature type="transmembrane region" description="Helical" evidence="6">
    <location>
        <begin position="224"/>
        <end position="244"/>
    </location>
</feature>
<comment type="subcellular location">
    <subcellularLocation>
        <location evidence="6">Cell membrane</location>
        <topology evidence="6">Multi-pass membrane protein</topology>
    </subcellularLocation>
    <subcellularLocation>
        <location evidence="1">Membrane</location>
        <topology evidence="1">Multi-pass membrane protein</topology>
    </subcellularLocation>
</comment>
<comment type="similarity">
    <text evidence="6">Belongs to the binding-protein-dependent transport system permease family.</text>
</comment>
<dbReference type="PROSITE" id="PS50928">
    <property type="entry name" value="ABC_TM1"/>
    <property type="match status" value="1"/>
</dbReference>
<dbReference type="InterPro" id="IPR000515">
    <property type="entry name" value="MetI-like"/>
</dbReference>
<accession>A0ABX1Z0R7</accession>
<feature type="transmembrane region" description="Helical" evidence="6">
    <location>
        <begin position="283"/>
        <end position="307"/>
    </location>
</feature>
<dbReference type="SUPFAM" id="SSF161098">
    <property type="entry name" value="MetI-like"/>
    <property type="match status" value="1"/>
</dbReference>
<keyword evidence="2 6" id="KW-0813">Transport</keyword>
<dbReference type="PANTHER" id="PTHR43496:SF1">
    <property type="entry name" value="POLYGALACTURONAN_RHAMNOGALACTURONAN TRANSPORT SYSTEM PERMEASE PROTEIN YTEP"/>
    <property type="match status" value="1"/>
</dbReference>
<dbReference type="InterPro" id="IPR035906">
    <property type="entry name" value="MetI-like_sf"/>
</dbReference>
<evidence type="ECO:0000313" key="9">
    <source>
        <dbReference type="Proteomes" id="UP000658690"/>
    </source>
</evidence>
<dbReference type="CDD" id="cd06261">
    <property type="entry name" value="TM_PBP2"/>
    <property type="match status" value="1"/>
</dbReference>
<feature type="transmembrane region" description="Helical" evidence="6">
    <location>
        <begin position="126"/>
        <end position="149"/>
    </location>
</feature>
<reference evidence="8 9" key="1">
    <citation type="submission" date="2019-10" db="EMBL/GenBank/DDBJ databases">
        <title>Description of Paenibacillus choica sp. nov.</title>
        <authorList>
            <person name="Carlier A."/>
            <person name="Qi S."/>
        </authorList>
    </citation>
    <scope>NUCLEOTIDE SEQUENCE [LARGE SCALE GENOMIC DNA]</scope>
    <source>
        <strain evidence="8 9">LMG 31460</strain>
    </source>
</reference>
<feature type="domain" description="ABC transmembrane type-1" evidence="7">
    <location>
        <begin position="89"/>
        <end position="304"/>
    </location>
</feature>
<protein>
    <submittedName>
        <fullName evidence="8">ABC transporter permease subunit</fullName>
    </submittedName>
</protein>
<dbReference type="Gene3D" id="1.10.3720.10">
    <property type="entry name" value="MetI-like"/>
    <property type="match status" value="1"/>
</dbReference>
<evidence type="ECO:0000256" key="5">
    <source>
        <dbReference type="ARBA" id="ARBA00023136"/>
    </source>
</evidence>
<feature type="transmembrane region" description="Helical" evidence="6">
    <location>
        <begin position="186"/>
        <end position="204"/>
    </location>
</feature>
<comment type="caution">
    <text evidence="8">The sequence shown here is derived from an EMBL/GenBank/DDBJ whole genome shotgun (WGS) entry which is preliminary data.</text>
</comment>
<evidence type="ECO:0000256" key="3">
    <source>
        <dbReference type="ARBA" id="ARBA00022692"/>
    </source>
</evidence>
<keyword evidence="4 6" id="KW-1133">Transmembrane helix</keyword>
<dbReference type="EMBL" id="WHOC01000039">
    <property type="protein sequence ID" value="NOU85621.1"/>
    <property type="molecule type" value="Genomic_DNA"/>
</dbReference>